<sequence length="318" mass="33952">MKARPITTVKTVVAGIEEAGPGIKLFTLVDPDRWELPPFKPGAHIDLHLPNGLVRTYSLCNEPADNARYVIAVKRESEGRGGSRVLHDEISIDDVIGVSLPRGGLEPGADIARHVFVAGGIGVTPFLSMARHLVQTGDGDFVLHLIVREEVPLAAHLAPLIDAGRVVVHRTSRTGHPELASLVGEAGAQTLVACCGPESMIDDFERVTAAWPAANVHVERFVAPPPVIDPDAKPFTLSLARTGTEIQVRAGQTMLAALQEGGVDIATSCCGGICGACKVGWIEGKPVHRDRILSPYERERYLMVCVAGSDADRLVLDL</sequence>
<dbReference type="CDD" id="cd06185">
    <property type="entry name" value="PDR_like"/>
    <property type="match status" value="1"/>
</dbReference>
<organism evidence="9 10">
    <name type="scientific">Bradyrhizobium japonicum</name>
    <dbReference type="NCBI Taxonomy" id="375"/>
    <lineage>
        <taxon>Bacteria</taxon>
        <taxon>Pseudomonadati</taxon>
        <taxon>Pseudomonadota</taxon>
        <taxon>Alphaproteobacteria</taxon>
        <taxon>Hyphomicrobiales</taxon>
        <taxon>Nitrobacteraceae</taxon>
        <taxon>Bradyrhizobium</taxon>
    </lineage>
</organism>
<evidence type="ECO:0000313" key="9">
    <source>
        <dbReference type="EMBL" id="KGT75734.1"/>
    </source>
</evidence>
<dbReference type="InterPro" id="IPR012675">
    <property type="entry name" value="Beta-grasp_dom_sf"/>
</dbReference>
<dbReference type="AlphaFoldDB" id="A0A0A3XR26"/>
<evidence type="ECO:0000313" key="10">
    <source>
        <dbReference type="Proteomes" id="UP000030377"/>
    </source>
</evidence>
<evidence type="ECO:0000256" key="2">
    <source>
        <dbReference type="ARBA" id="ARBA00022714"/>
    </source>
</evidence>
<proteinExistence type="predicted"/>
<comment type="caution">
    <text evidence="9">The sequence shown here is derived from an EMBL/GenBank/DDBJ whole genome shotgun (WGS) entry which is preliminary data.</text>
</comment>
<feature type="domain" description="2Fe-2S ferredoxin-type" evidence="7">
    <location>
        <begin position="233"/>
        <end position="318"/>
    </location>
</feature>
<dbReference type="GO" id="GO:0016491">
    <property type="term" value="F:oxidoreductase activity"/>
    <property type="evidence" value="ECO:0007669"/>
    <property type="project" value="UniProtKB-KW"/>
</dbReference>
<reference evidence="9 10" key="1">
    <citation type="submission" date="2014-09" db="EMBL/GenBank/DDBJ databases">
        <title>Draft genome of Bradyrhizobium japonicum Is-34.</title>
        <authorList>
            <person name="Tsurumaru H."/>
            <person name="Yamakawa T."/>
            <person name="Hashimoto S."/>
            <person name="Okizaki K."/>
            <person name="Kanesaki Y."/>
            <person name="Yoshikawa H."/>
            <person name="Yajima S."/>
        </authorList>
    </citation>
    <scope>NUCLEOTIDE SEQUENCE [LARGE SCALE GENOMIC DNA]</scope>
    <source>
        <strain evidence="9 10">Is-34</strain>
    </source>
</reference>
<dbReference type="PRINTS" id="PR00409">
    <property type="entry name" value="PHDIOXRDTASE"/>
</dbReference>
<dbReference type="PROSITE" id="PS51085">
    <property type="entry name" value="2FE2S_FER_2"/>
    <property type="match status" value="1"/>
</dbReference>
<dbReference type="PANTHER" id="PTHR47354:SF1">
    <property type="entry name" value="CARNITINE MONOOXYGENASE REDUCTASE SUBUNIT"/>
    <property type="match status" value="1"/>
</dbReference>
<evidence type="ECO:0000259" key="8">
    <source>
        <dbReference type="PROSITE" id="PS51384"/>
    </source>
</evidence>
<keyword evidence="1" id="KW-0285">Flavoprotein</keyword>
<evidence type="ECO:0000256" key="1">
    <source>
        <dbReference type="ARBA" id="ARBA00022630"/>
    </source>
</evidence>
<evidence type="ECO:0000259" key="7">
    <source>
        <dbReference type="PROSITE" id="PS51085"/>
    </source>
</evidence>
<name>A0A0A3XR26_BRAJP</name>
<dbReference type="PROSITE" id="PS51384">
    <property type="entry name" value="FAD_FR"/>
    <property type="match status" value="1"/>
</dbReference>
<dbReference type="Gene3D" id="3.10.20.30">
    <property type="match status" value="1"/>
</dbReference>
<dbReference type="Gene3D" id="3.40.50.80">
    <property type="entry name" value="Nucleotide-binding domain of ferredoxin-NADP reductase (FNR) module"/>
    <property type="match status" value="1"/>
</dbReference>
<dbReference type="SUPFAM" id="SSF63380">
    <property type="entry name" value="Riboflavin synthase domain-like"/>
    <property type="match status" value="1"/>
</dbReference>
<keyword evidence="4" id="KW-0560">Oxidoreductase</keyword>
<dbReference type="CDD" id="cd00207">
    <property type="entry name" value="fer2"/>
    <property type="match status" value="1"/>
</dbReference>
<evidence type="ECO:0000256" key="5">
    <source>
        <dbReference type="ARBA" id="ARBA00023004"/>
    </source>
</evidence>
<dbReference type="InterPro" id="IPR001041">
    <property type="entry name" value="2Fe-2S_ferredoxin-type"/>
</dbReference>
<keyword evidence="3" id="KW-0479">Metal-binding</keyword>
<dbReference type="GO" id="GO:0046872">
    <property type="term" value="F:metal ion binding"/>
    <property type="evidence" value="ECO:0007669"/>
    <property type="project" value="UniProtKB-KW"/>
</dbReference>
<evidence type="ECO:0000256" key="3">
    <source>
        <dbReference type="ARBA" id="ARBA00022723"/>
    </source>
</evidence>
<dbReference type="SUPFAM" id="SSF52343">
    <property type="entry name" value="Ferredoxin reductase-like, C-terminal NADP-linked domain"/>
    <property type="match status" value="1"/>
</dbReference>
<dbReference type="Pfam" id="PF00111">
    <property type="entry name" value="Fer2"/>
    <property type="match status" value="1"/>
</dbReference>
<dbReference type="InterPro" id="IPR017938">
    <property type="entry name" value="Riboflavin_synthase-like_b-brl"/>
</dbReference>
<accession>A0A0A3XR26</accession>
<dbReference type="InterPro" id="IPR017927">
    <property type="entry name" value="FAD-bd_FR_type"/>
</dbReference>
<dbReference type="InterPro" id="IPR050415">
    <property type="entry name" value="MRET"/>
</dbReference>
<dbReference type="Proteomes" id="UP000030377">
    <property type="component" value="Unassembled WGS sequence"/>
</dbReference>
<dbReference type="SUPFAM" id="SSF54292">
    <property type="entry name" value="2Fe-2S ferredoxin-like"/>
    <property type="match status" value="1"/>
</dbReference>
<dbReference type="InterPro" id="IPR036010">
    <property type="entry name" value="2Fe-2S_ferredoxin-like_sf"/>
</dbReference>
<dbReference type="GO" id="GO:0051537">
    <property type="term" value="F:2 iron, 2 sulfur cluster binding"/>
    <property type="evidence" value="ECO:0007669"/>
    <property type="project" value="UniProtKB-KW"/>
</dbReference>
<dbReference type="RefSeq" id="WP_028154771.1">
    <property type="nucleotide sequence ID" value="NZ_JANUDC010000001.1"/>
</dbReference>
<dbReference type="InterPro" id="IPR039261">
    <property type="entry name" value="FNR_nucleotide-bd"/>
</dbReference>
<evidence type="ECO:0000256" key="4">
    <source>
        <dbReference type="ARBA" id="ARBA00023002"/>
    </source>
</evidence>
<evidence type="ECO:0000256" key="6">
    <source>
        <dbReference type="ARBA" id="ARBA00023014"/>
    </source>
</evidence>
<keyword evidence="2" id="KW-0001">2Fe-2S</keyword>
<dbReference type="PANTHER" id="PTHR47354">
    <property type="entry name" value="NADH OXIDOREDUCTASE HCR"/>
    <property type="match status" value="1"/>
</dbReference>
<keyword evidence="6" id="KW-0411">Iron-sulfur</keyword>
<gene>
    <name evidence="9" type="ORF">MA20_31505</name>
</gene>
<dbReference type="EMBL" id="JRPN01000024">
    <property type="protein sequence ID" value="KGT75734.1"/>
    <property type="molecule type" value="Genomic_DNA"/>
</dbReference>
<keyword evidence="5" id="KW-0408">Iron</keyword>
<protein>
    <submittedName>
        <fullName evidence="9">Oxidoreductase</fullName>
    </submittedName>
</protein>
<dbReference type="Gene3D" id="2.40.30.10">
    <property type="entry name" value="Translation factors"/>
    <property type="match status" value="1"/>
</dbReference>
<feature type="domain" description="FAD-binding FR-type" evidence="8">
    <location>
        <begin position="5"/>
        <end position="108"/>
    </location>
</feature>